<accession>A0A0L0P253</accession>
<dbReference type="InterPro" id="IPR007225">
    <property type="entry name" value="EXOC6/Sec15"/>
</dbReference>
<evidence type="ECO:0000256" key="1">
    <source>
        <dbReference type="ARBA" id="ARBA00007944"/>
    </source>
</evidence>
<sequence>MAPSKVTNSTTTNGTTAKAKFDIDTVQLEKLFIRDADVFQTTLDSEDYLDSLAPLIKDALKANALQEFIRKLNEIVKQKDTELNEISLGSTRDINKCINAIDGVSHESANLSKTMQHVNLHLNKSALELVARKKALIKSKETASKVNETITTLNMCNQVLEIDNKILELIKQQKSFSALKLIDELQTVHLPKVKDFSFSVKIYNSIPHMTNMIKEESFDSLKLWLTTHLERKIDRIGDHLYENLYKLEEHWESLRNDPRNRYLLPHRLNSPIEISMRDPQLSFQVFENQELGIPLKPVYDCILVYNSLKDAGTLSTAYHKEWMEKYRKIIHPITLSASKTYDRSTLSLESAVLFPDLNSLETYLRKIAAFFIADKELNTKTRFELRSNGTADDLWDSYVLKLKPVLLNFLQTRKWLRDDLELLADFKECLGHFLQVMENSNYRTTELYEIMIIIFRDYFGAMLIEHFRHEFLESIQSDHYMPLGVSDREDYDNVMKICWYHAEASFAPKNVKSMPVSFPFSEDYVHYCLGIRALMQDILDFISRQYNYDLNEINRIIVEDIFEKVLGNEPGVGICHDITQFIKKNEDNKEIVAQSYSNLEYYLYSLYEIGQLLDSKLRKYNGIGLLNIDADAQFQLRALHLFTEARKISENTVFKMVDQKLELLIELVEYEDWYPSTPNSDPNFFILDFSLFLENMFNSIFSNLPSSFRTLGLFRSYDFVAKKFLEILKNARGYNRIAIQNFDLDVKHLEQSMAALPVPGNTAEQGGAVALQSTFTELRQAIDILLLDDYDEYIKNLSFRMRRFDRVKYEDAMLLIRKMQKEGDSQDEDAFARSDGIHSPSGEGLERENSVFENSAARFQRWALLRRPNRGQ</sequence>
<dbReference type="GO" id="GO:0000145">
    <property type="term" value="C:exocyst"/>
    <property type="evidence" value="ECO:0007669"/>
    <property type="project" value="UniProtKB-UniRule"/>
</dbReference>
<keyword evidence="4" id="KW-0175">Coiled coil</keyword>
<name>A0A0L0P253_CANAR</name>
<keyword evidence="3 5" id="KW-0268">Exocytosis</keyword>
<evidence type="ECO:0000259" key="7">
    <source>
        <dbReference type="Pfam" id="PF04091"/>
    </source>
</evidence>
<evidence type="ECO:0000313" key="10">
    <source>
        <dbReference type="Proteomes" id="UP000037122"/>
    </source>
</evidence>
<evidence type="ECO:0000256" key="3">
    <source>
        <dbReference type="ARBA" id="ARBA00022483"/>
    </source>
</evidence>
<dbReference type="InterPro" id="IPR046361">
    <property type="entry name" value="EXOC6/Sec15_C"/>
</dbReference>
<dbReference type="EMBL" id="LGST01000018">
    <property type="protein sequence ID" value="KNE00457.1"/>
    <property type="molecule type" value="Genomic_DNA"/>
</dbReference>
<comment type="similarity">
    <text evidence="1 5">Belongs to the SEC15 family.</text>
</comment>
<dbReference type="VEuPathDB" id="FungiDB:CJI97_000297"/>
<evidence type="ECO:0000256" key="6">
    <source>
        <dbReference type="SAM" id="MobiDB-lite"/>
    </source>
</evidence>
<comment type="caution">
    <text evidence="9">The sequence shown here is derived from an EMBL/GenBank/DDBJ whole genome shotgun (WGS) entry which is preliminary data.</text>
</comment>
<dbReference type="GO" id="GO:0006893">
    <property type="term" value="P:Golgi to plasma membrane transport"/>
    <property type="evidence" value="ECO:0007669"/>
    <property type="project" value="TreeGrafter"/>
</dbReference>
<evidence type="ECO:0000256" key="4">
    <source>
        <dbReference type="ARBA" id="ARBA00023054"/>
    </source>
</evidence>
<feature type="region of interest" description="Disordered" evidence="6">
    <location>
        <begin position="825"/>
        <end position="852"/>
    </location>
</feature>
<dbReference type="PANTHER" id="PTHR12702:SF0">
    <property type="entry name" value="EXOCYST COMPLEX COMPONENT 6"/>
    <property type="match status" value="1"/>
</dbReference>
<evidence type="ECO:0000256" key="5">
    <source>
        <dbReference type="PIRNR" id="PIRNR025007"/>
    </source>
</evidence>
<dbReference type="Proteomes" id="UP000037122">
    <property type="component" value="Unassembled WGS sequence"/>
</dbReference>
<evidence type="ECO:0000259" key="8">
    <source>
        <dbReference type="Pfam" id="PF20651"/>
    </source>
</evidence>
<organism evidence="9 10">
    <name type="scientific">Candidozyma auris</name>
    <name type="common">Yeast</name>
    <name type="synonym">Candida auris</name>
    <dbReference type="NCBI Taxonomy" id="498019"/>
    <lineage>
        <taxon>Eukaryota</taxon>
        <taxon>Fungi</taxon>
        <taxon>Dikarya</taxon>
        <taxon>Ascomycota</taxon>
        <taxon>Saccharomycotina</taxon>
        <taxon>Pichiomycetes</taxon>
        <taxon>Metschnikowiaceae</taxon>
        <taxon>Candidozyma</taxon>
    </lineage>
</organism>
<feature type="compositionally biased region" description="Basic and acidic residues" evidence="6">
    <location>
        <begin position="825"/>
        <end position="836"/>
    </location>
</feature>
<evidence type="ECO:0000256" key="2">
    <source>
        <dbReference type="ARBA" id="ARBA00022448"/>
    </source>
</evidence>
<dbReference type="AlphaFoldDB" id="A0A0L0P253"/>
<dbReference type="VEuPathDB" id="FungiDB:CJI96_0001021"/>
<dbReference type="Gene3D" id="1.20.58.670">
    <property type="entry name" value="Dsl1p vesicle tethering complex, Tip20p subunit, domain D"/>
    <property type="match status" value="1"/>
</dbReference>
<dbReference type="PANTHER" id="PTHR12702">
    <property type="entry name" value="SEC15"/>
    <property type="match status" value="1"/>
</dbReference>
<dbReference type="VEuPathDB" id="FungiDB:B9J08_000296"/>
<dbReference type="VEuPathDB" id="FungiDB:QG37_02488"/>
<feature type="domain" description="Exocyst complex component EXOC6/Sec15 N-terminal" evidence="8">
    <location>
        <begin position="71"/>
        <end position="239"/>
    </location>
</feature>
<protein>
    <recommendedName>
        <fullName evidence="5">Exocyst complex component SEC15</fullName>
    </recommendedName>
</protein>
<keyword evidence="2 5" id="KW-0813">Transport</keyword>
<evidence type="ECO:0000313" key="9">
    <source>
        <dbReference type="EMBL" id="KNE00457.1"/>
    </source>
</evidence>
<proteinExistence type="inferred from homology"/>
<dbReference type="VEuPathDB" id="FungiDB:CJJ09_002268"/>
<dbReference type="VEuPathDB" id="FungiDB:CJJ07_001587"/>
<dbReference type="Pfam" id="PF04091">
    <property type="entry name" value="Sec15_C"/>
    <property type="match status" value="1"/>
</dbReference>
<dbReference type="Pfam" id="PF20651">
    <property type="entry name" value="EXOC6_Sec15_N"/>
    <property type="match status" value="1"/>
</dbReference>
<gene>
    <name evidence="9" type="ORF">QG37_02488</name>
</gene>
<dbReference type="Gene3D" id="1.10.357.30">
    <property type="entry name" value="Exocyst complex subunit Sec15 C-terminal domain, N-terminal subdomain"/>
    <property type="match status" value="1"/>
</dbReference>
<dbReference type="PIRSF" id="PIRSF025007">
    <property type="entry name" value="Sec15"/>
    <property type="match status" value="1"/>
</dbReference>
<dbReference type="GO" id="GO:0090522">
    <property type="term" value="P:vesicle tethering involved in exocytosis"/>
    <property type="evidence" value="ECO:0007669"/>
    <property type="project" value="UniProtKB-UniRule"/>
</dbReference>
<comment type="function">
    <text evidence="5">Component of the exocyst complex involved in the docking of exocytic vesicles with fusion sites on the plasma membrane.</text>
</comment>
<reference evidence="10" key="1">
    <citation type="journal article" date="2015" name="BMC Genomics">
        <title>Draft genome of a commonly misdiagnosed multidrug resistant pathogen Candida auris.</title>
        <authorList>
            <person name="Chatterjee S."/>
            <person name="Alampalli S.V."/>
            <person name="Nageshan R.K."/>
            <person name="Chettiar S.T."/>
            <person name="Joshi S."/>
            <person name="Tatu U.S."/>
        </authorList>
    </citation>
    <scope>NUCLEOTIDE SEQUENCE [LARGE SCALE GENOMIC DNA]</scope>
    <source>
        <strain evidence="10">6684</strain>
    </source>
</reference>
<dbReference type="GO" id="GO:0006886">
    <property type="term" value="P:intracellular protein transport"/>
    <property type="evidence" value="ECO:0007669"/>
    <property type="project" value="InterPro"/>
</dbReference>
<dbReference type="InterPro" id="IPR042045">
    <property type="entry name" value="EXOC6/Sec15_C_dom1"/>
</dbReference>
<dbReference type="InterPro" id="IPR042044">
    <property type="entry name" value="EXOC6PINT-1/Sec15/Tip20_C_dom2"/>
</dbReference>
<dbReference type="InterPro" id="IPR048359">
    <property type="entry name" value="EXOC6_Sec15_N"/>
</dbReference>
<dbReference type="GO" id="GO:0016020">
    <property type="term" value="C:membrane"/>
    <property type="evidence" value="ECO:0007669"/>
    <property type="project" value="TreeGrafter"/>
</dbReference>
<feature type="domain" description="Exocyst complex subunit EXOC6/Sec15 C-terminal" evidence="7">
    <location>
        <begin position="446"/>
        <end position="818"/>
    </location>
</feature>